<dbReference type="EMBL" id="PQFF01000283">
    <property type="protein sequence ID" value="RHZ66043.1"/>
    <property type="molecule type" value="Genomic_DNA"/>
</dbReference>
<name>A0A397HY82_9GLOM</name>
<dbReference type="AlphaFoldDB" id="A0A397HY82"/>
<gene>
    <name evidence="1" type="ORF">Glove_309g21</name>
</gene>
<evidence type="ECO:0000313" key="1">
    <source>
        <dbReference type="EMBL" id="RHZ66043.1"/>
    </source>
</evidence>
<dbReference type="Proteomes" id="UP000266861">
    <property type="component" value="Unassembled WGS sequence"/>
</dbReference>
<keyword evidence="2" id="KW-1185">Reference proteome</keyword>
<accession>A0A397HY82</accession>
<protein>
    <submittedName>
        <fullName evidence="1">Uncharacterized protein</fullName>
    </submittedName>
</protein>
<reference evidence="1 2" key="1">
    <citation type="submission" date="2018-08" db="EMBL/GenBank/DDBJ databases">
        <title>Genome and evolution of the arbuscular mycorrhizal fungus Diversispora epigaea (formerly Glomus versiforme) and its bacterial endosymbionts.</title>
        <authorList>
            <person name="Sun X."/>
            <person name="Fei Z."/>
            <person name="Harrison M."/>
        </authorList>
    </citation>
    <scope>NUCLEOTIDE SEQUENCE [LARGE SCALE GENOMIC DNA]</scope>
    <source>
        <strain evidence="1 2">IT104</strain>
    </source>
</reference>
<organism evidence="1 2">
    <name type="scientific">Diversispora epigaea</name>
    <dbReference type="NCBI Taxonomy" id="1348612"/>
    <lineage>
        <taxon>Eukaryota</taxon>
        <taxon>Fungi</taxon>
        <taxon>Fungi incertae sedis</taxon>
        <taxon>Mucoromycota</taxon>
        <taxon>Glomeromycotina</taxon>
        <taxon>Glomeromycetes</taxon>
        <taxon>Diversisporales</taxon>
        <taxon>Diversisporaceae</taxon>
        <taxon>Diversispora</taxon>
    </lineage>
</organism>
<evidence type="ECO:0000313" key="2">
    <source>
        <dbReference type="Proteomes" id="UP000266861"/>
    </source>
</evidence>
<sequence length="71" mass="8265">MLRRETKRHNEKEQSQLGFGSTIYITSGNIYHSATRLWNYFSNYIITEERKKSVKVNGTDEILGGYNPIPI</sequence>
<proteinExistence type="predicted"/>
<comment type="caution">
    <text evidence="1">The sequence shown here is derived from an EMBL/GenBank/DDBJ whole genome shotgun (WGS) entry which is preliminary data.</text>
</comment>